<sequence length="291" mass="30743">MFSGLGTKLALKKLGVPKSAMNVGSPFGGANAEPKKLKKNQKGLNTAELDELEGNGWPKWMSVKSLPLTIQPWLSPPPPPVPVAAECPTAGTLAPIDRDGKLVLGNNGRNVLVVFLRCVGCAFAQKTFLALRDLANKTPVTCIAISHSSPAATSKWIDLMGGARKVQVIIDEDRAIYAAWGLGLSSVWYYFNPTTQTAAWKEKGWLGSTVATSIGRKMGMTNNGGMDLGAAAADASEQGEGPGTIMGNKWQQGGAFAVDERGTVLWGGKAERADDMLDFEAGIRALGMRAA</sequence>
<dbReference type="OrthoDB" id="40334at2759"/>
<organism evidence="1 2">
    <name type="scientific">Diaporthe helianthi</name>
    <dbReference type="NCBI Taxonomy" id="158607"/>
    <lineage>
        <taxon>Eukaryota</taxon>
        <taxon>Fungi</taxon>
        <taxon>Dikarya</taxon>
        <taxon>Ascomycota</taxon>
        <taxon>Pezizomycotina</taxon>
        <taxon>Sordariomycetes</taxon>
        <taxon>Sordariomycetidae</taxon>
        <taxon>Diaporthales</taxon>
        <taxon>Diaporthaceae</taxon>
        <taxon>Diaporthe</taxon>
    </lineage>
</organism>
<proteinExistence type="predicted"/>
<name>A0A2P5HZC8_DIAHE</name>
<evidence type="ECO:0000313" key="2">
    <source>
        <dbReference type="Proteomes" id="UP000094444"/>
    </source>
</evidence>
<gene>
    <name evidence="1" type="ORF">DHEL01_v206010</name>
</gene>
<dbReference type="InterPro" id="IPR036249">
    <property type="entry name" value="Thioredoxin-like_sf"/>
</dbReference>
<dbReference type="PANTHER" id="PTHR42336:SF1">
    <property type="entry name" value="ALKYL HYDROPEROXIDE REDUCTASE SUBUNIT C_ THIOL SPECIFIC ANTIOXIDANT DOMAIN-CONTAINING PROTEIN"/>
    <property type="match status" value="1"/>
</dbReference>
<dbReference type="InParanoid" id="A0A2P5HZC8"/>
<dbReference type="Proteomes" id="UP000094444">
    <property type="component" value="Unassembled WGS sequence"/>
</dbReference>
<evidence type="ECO:0008006" key="3">
    <source>
        <dbReference type="Google" id="ProtNLM"/>
    </source>
</evidence>
<evidence type="ECO:0000313" key="1">
    <source>
        <dbReference type="EMBL" id="POS75602.1"/>
    </source>
</evidence>
<comment type="caution">
    <text evidence="1">The sequence shown here is derived from an EMBL/GenBank/DDBJ whole genome shotgun (WGS) entry which is preliminary data.</text>
</comment>
<dbReference type="EMBL" id="MAVT02000467">
    <property type="protein sequence ID" value="POS75602.1"/>
    <property type="molecule type" value="Genomic_DNA"/>
</dbReference>
<keyword evidence="2" id="KW-1185">Reference proteome</keyword>
<accession>A0A2P5HZC8</accession>
<protein>
    <recommendedName>
        <fullName evidence="3">Alkyl hydroperoxide reductase subunit C/ Thiol specific antioxidant domain-containing protein</fullName>
    </recommendedName>
</protein>
<reference evidence="1" key="1">
    <citation type="submission" date="2017-09" db="EMBL/GenBank/DDBJ databases">
        <title>Polyketide synthases of a Diaporthe helianthi virulent isolate.</title>
        <authorList>
            <person name="Baroncelli R."/>
        </authorList>
    </citation>
    <scope>NUCLEOTIDE SEQUENCE [LARGE SCALE GENOMIC DNA]</scope>
    <source>
        <strain evidence="1">7/96</strain>
    </source>
</reference>
<dbReference type="SUPFAM" id="SSF52833">
    <property type="entry name" value="Thioredoxin-like"/>
    <property type="match status" value="1"/>
</dbReference>
<dbReference type="PANTHER" id="PTHR42336">
    <property type="entry name" value="THIOREDOXIN DOMAIN-CONTAINING PROTEIN-RELATED"/>
    <property type="match status" value="1"/>
</dbReference>
<dbReference type="InterPro" id="IPR032801">
    <property type="entry name" value="PXL2A/B/C"/>
</dbReference>
<dbReference type="Gene3D" id="3.40.30.10">
    <property type="entry name" value="Glutaredoxin"/>
    <property type="match status" value="1"/>
</dbReference>
<dbReference type="Pfam" id="PF13911">
    <property type="entry name" value="AhpC-TSA_2"/>
    <property type="match status" value="1"/>
</dbReference>
<dbReference type="AlphaFoldDB" id="A0A2P5HZC8"/>